<gene>
    <name evidence="2" type="ORF">M427DRAFT_147149</name>
</gene>
<proteinExistence type="predicted"/>
<feature type="compositionally biased region" description="Low complexity" evidence="1">
    <location>
        <begin position="40"/>
        <end position="52"/>
    </location>
</feature>
<feature type="compositionally biased region" description="Polar residues" evidence="1">
    <location>
        <begin position="183"/>
        <end position="193"/>
    </location>
</feature>
<sequence>MTTKKDTGERRTTRADKPDHTAKNEDKSDKDQPESLCSTRSPPVRARSAPPRINGASTPQRSDGRRRRSVHFCESVQVRFTYEGKDYDRRPVPIAVLTPTDSVYVINMRRRFKNEIIEKILKWAIEKNEGYLVALNLALGKETRNLPLSENSTASSSASGVGGGILRPSNRGTQEAERGQVSLDPNQEIQHQPLNPRGCHSYPGRIPQHSGTPSDQQIAVIHAMLGHTSILPTGTRTNLATPEIPASAERDSDSGPHDHSAPVRYVPNESTEDPEADREPQEQEPPVQRKGKGRAQEPTPWKD</sequence>
<keyword evidence="3" id="KW-1185">Reference proteome</keyword>
<feature type="region of interest" description="Disordered" evidence="1">
    <location>
        <begin position="245"/>
        <end position="303"/>
    </location>
</feature>
<evidence type="ECO:0000313" key="3">
    <source>
        <dbReference type="Proteomes" id="UP000070544"/>
    </source>
</evidence>
<evidence type="ECO:0000256" key="1">
    <source>
        <dbReference type="SAM" id="MobiDB-lite"/>
    </source>
</evidence>
<feature type="region of interest" description="Disordered" evidence="1">
    <location>
        <begin position="1"/>
        <end position="70"/>
    </location>
</feature>
<evidence type="ECO:0000313" key="2">
    <source>
        <dbReference type="EMBL" id="KXS12458.1"/>
    </source>
</evidence>
<reference evidence="2 3" key="1">
    <citation type="journal article" date="2015" name="Genome Biol. Evol.">
        <title>Phylogenomic analyses indicate that early fungi evolved digesting cell walls of algal ancestors of land plants.</title>
        <authorList>
            <person name="Chang Y."/>
            <person name="Wang S."/>
            <person name="Sekimoto S."/>
            <person name="Aerts A.L."/>
            <person name="Choi C."/>
            <person name="Clum A."/>
            <person name="LaButti K.M."/>
            <person name="Lindquist E.A."/>
            <person name="Yee Ngan C."/>
            <person name="Ohm R.A."/>
            <person name="Salamov A.A."/>
            <person name="Grigoriev I.V."/>
            <person name="Spatafora J.W."/>
            <person name="Berbee M.L."/>
        </authorList>
    </citation>
    <scope>NUCLEOTIDE SEQUENCE [LARGE SCALE GENOMIC DNA]</scope>
    <source>
        <strain evidence="2 3">JEL478</strain>
    </source>
</reference>
<dbReference type="Proteomes" id="UP000070544">
    <property type="component" value="Unassembled WGS sequence"/>
</dbReference>
<feature type="compositionally biased region" description="Basic and acidic residues" evidence="1">
    <location>
        <begin position="248"/>
        <end position="261"/>
    </location>
</feature>
<feature type="region of interest" description="Disordered" evidence="1">
    <location>
        <begin position="147"/>
        <end position="214"/>
    </location>
</feature>
<protein>
    <submittedName>
        <fullName evidence="2">Uncharacterized protein</fullName>
    </submittedName>
</protein>
<dbReference type="EMBL" id="KQ965788">
    <property type="protein sequence ID" value="KXS12458.1"/>
    <property type="molecule type" value="Genomic_DNA"/>
</dbReference>
<accession>A0A139A729</accession>
<name>A0A139A729_GONPJ</name>
<organism evidence="2 3">
    <name type="scientific">Gonapodya prolifera (strain JEL478)</name>
    <name type="common">Monoblepharis prolifera</name>
    <dbReference type="NCBI Taxonomy" id="1344416"/>
    <lineage>
        <taxon>Eukaryota</taxon>
        <taxon>Fungi</taxon>
        <taxon>Fungi incertae sedis</taxon>
        <taxon>Chytridiomycota</taxon>
        <taxon>Chytridiomycota incertae sedis</taxon>
        <taxon>Monoblepharidomycetes</taxon>
        <taxon>Monoblepharidales</taxon>
        <taxon>Gonapodyaceae</taxon>
        <taxon>Gonapodya</taxon>
    </lineage>
</organism>
<dbReference type="AlphaFoldDB" id="A0A139A729"/>
<feature type="compositionally biased region" description="Basic and acidic residues" evidence="1">
    <location>
        <begin position="1"/>
        <end position="33"/>
    </location>
</feature>